<dbReference type="AlphaFoldDB" id="A0A916T2K4"/>
<accession>A0A916T2K4</accession>
<evidence type="ECO:0000313" key="1">
    <source>
        <dbReference type="EMBL" id="GGB28278.1"/>
    </source>
</evidence>
<dbReference type="InterPro" id="IPR011989">
    <property type="entry name" value="ARM-like"/>
</dbReference>
<dbReference type="Pfam" id="PF13646">
    <property type="entry name" value="HEAT_2"/>
    <property type="match status" value="2"/>
</dbReference>
<organism evidence="1 2">
    <name type="scientific">Sphingomonas metalli</name>
    <dbReference type="NCBI Taxonomy" id="1779358"/>
    <lineage>
        <taxon>Bacteria</taxon>
        <taxon>Pseudomonadati</taxon>
        <taxon>Pseudomonadota</taxon>
        <taxon>Alphaproteobacteria</taxon>
        <taxon>Sphingomonadales</taxon>
        <taxon>Sphingomonadaceae</taxon>
        <taxon>Sphingomonas</taxon>
    </lineage>
</organism>
<keyword evidence="2" id="KW-1185">Reference proteome</keyword>
<reference evidence="1" key="2">
    <citation type="submission" date="2020-09" db="EMBL/GenBank/DDBJ databases">
        <authorList>
            <person name="Sun Q."/>
            <person name="Zhou Y."/>
        </authorList>
    </citation>
    <scope>NUCLEOTIDE SEQUENCE</scope>
    <source>
        <strain evidence="1">CGMCC 1.15330</strain>
    </source>
</reference>
<dbReference type="RefSeq" id="WP_188658335.1">
    <property type="nucleotide sequence ID" value="NZ_BMIH01000002.1"/>
</dbReference>
<dbReference type="Proteomes" id="UP000623067">
    <property type="component" value="Unassembled WGS sequence"/>
</dbReference>
<dbReference type="GO" id="GO:0016829">
    <property type="term" value="F:lyase activity"/>
    <property type="evidence" value="ECO:0007669"/>
    <property type="project" value="UniProtKB-KW"/>
</dbReference>
<dbReference type="InterPro" id="IPR016024">
    <property type="entry name" value="ARM-type_fold"/>
</dbReference>
<evidence type="ECO:0000313" key="2">
    <source>
        <dbReference type="Proteomes" id="UP000623067"/>
    </source>
</evidence>
<dbReference type="EMBL" id="BMIH01000002">
    <property type="protein sequence ID" value="GGB28278.1"/>
    <property type="molecule type" value="Genomic_DNA"/>
</dbReference>
<keyword evidence="1" id="KW-0456">Lyase</keyword>
<reference evidence="1" key="1">
    <citation type="journal article" date="2014" name="Int. J. Syst. Evol. Microbiol.">
        <title>Complete genome sequence of Corynebacterium casei LMG S-19264T (=DSM 44701T), isolated from a smear-ripened cheese.</title>
        <authorList>
            <consortium name="US DOE Joint Genome Institute (JGI-PGF)"/>
            <person name="Walter F."/>
            <person name="Albersmeier A."/>
            <person name="Kalinowski J."/>
            <person name="Ruckert C."/>
        </authorList>
    </citation>
    <scope>NUCLEOTIDE SEQUENCE</scope>
    <source>
        <strain evidence="1">CGMCC 1.15330</strain>
    </source>
</reference>
<name>A0A916T2K4_9SPHN</name>
<dbReference type="InterPro" id="IPR004155">
    <property type="entry name" value="PBS_lyase_HEAT"/>
</dbReference>
<sequence length="205" mass="21415">MPLIKARHSGPEEDLAPVITRPGDADALLAAPTASERRAAVRRLEDSVEGQAALCRRLPDETAASVREAILAALIRHRSPAIAAALLPLLRSEDPALRNAAIEGLAEMPDEVAPHIEALLADPDSDVRIFAANLLGVLPHVRAGEWLLAALSDDHVNVCGAAIDGLAEIGGPDAADALDAVPGRFPGHRFIAFAAGVAARRIRGC</sequence>
<proteinExistence type="predicted"/>
<dbReference type="SMART" id="SM00567">
    <property type="entry name" value="EZ_HEAT"/>
    <property type="match status" value="3"/>
</dbReference>
<gene>
    <name evidence="1" type="ORF">GCM10011380_17360</name>
</gene>
<dbReference type="SUPFAM" id="SSF48371">
    <property type="entry name" value="ARM repeat"/>
    <property type="match status" value="1"/>
</dbReference>
<protein>
    <submittedName>
        <fullName evidence="1">PBS lyase</fullName>
    </submittedName>
</protein>
<comment type="caution">
    <text evidence="1">The sequence shown here is derived from an EMBL/GenBank/DDBJ whole genome shotgun (WGS) entry which is preliminary data.</text>
</comment>
<dbReference type="Gene3D" id="1.25.10.10">
    <property type="entry name" value="Leucine-rich Repeat Variant"/>
    <property type="match status" value="1"/>
</dbReference>